<feature type="transmembrane region" description="Helical" evidence="1">
    <location>
        <begin position="129"/>
        <end position="147"/>
    </location>
</feature>
<proteinExistence type="predicted"/>
<dbReference type="Proteomes" id="UP001264980">
    <property type="component" value="Unassembled WGS sequence"/>
</dbReference>
<protein>
    <recommendedName>
        <fullName evidence="4">Transmembrane protein</fullName>
    </recommendedName>
</protein>
<dbReference type="RefSeq" id="WP_309983557.1">
    <property type="nucleotide sequence ID" value="NZ_JAVDTI010000002.1"/>
</dbReference>
<feature type="transmembrane region" description="Helical" evidence="1">
    <location>
        <begin position="92"/>
        <end position="117"/>
    </location>
</feature>
<comment type="caution">
    <text evidence="2">The sequence shown here is derived from an EMBL/GenBank/DDBJ whole genome shotgun (WGS) entry which is preliminary data.</text>
</comment>
<dbReference type="EMBL" id="JAVDTI010000002">
    <property type="protein sequence ID" value="MDR6805582.1"/>
    <property type="molecule type" value="Genomic_DNA"/>
</dbReference>
<feature type="transmembrane region" description="Helical" evidence="1">
    <location>
        <begin position="12"/>
        <end position="33"/>
    </location>
</feature>
<reference evidence="2 3" key="1">
    <citation type="submission" date="2023-07" db="EMBL/GenBank/DDBJ databases">
        <title>Sorghum-associated microbial communities from plants grown in Nebraska, USA.</title>
        <authorList>
            <person name="Schachtman D."/>
        </authorList>
    </citation>
    <scope>NUCLEOTIDE SEQUENCE [LARGE SCALE GENOMIC DNA]</scope>
    <source>
        <strain evidence="2 3">BE57</strain>
    </source>
</reference>
<evidence type="ECO:0000313" key="3">
    <source>
        <dbReference type="Proteomes" id="UP001264980"/>
    </source>
</evidence>
<keyword evidence="3" id="KW-1185">Reference proteome</keyword>
<evidence type="ECO:0000313" key="2">
    <source>
        <dbReference type="EMBL" id="MDR6805582.1"/>
    </source>
</evidence>
<keyword evidence="1" id="KW-0472">Membrane</keyword>
<evidence type="ECO:0008006" key="4">
    <source>
        <dbReference type="Google" id="ProtNLM"/>
    </source>
</evidence>
<gene>
    <name evidence="2" type="ORF">J2W84_002628</name>
</gene>
<accession>A0ABU1QWN3</accession>
<keyword evidence="1" id="KW-0812">Transmembrane</keyword>
<sequence length="193" mass="21237">MKFQEQLNIIGSLFASVWLIIKSMVTSPALLILSSSTVGIIQVFSYRSDLTGMLAAAVGAGFFVMTVCGLAKHVKDGEAKADIFLQKTVVQFIVMFSVIFLGYAASLVITVIFKVVTEAVPGAMEVPGVALYFMFAGYAIMFTYYFIKSCDLVDQIMPGLLPKAFSAPFRKYRKTGDFKDLLSFQDEEKEVTP</sequence>
<name>A0ABU1QWN3_9BACT</name>
<evidence type="ECO:0000256" key="1">
    <source>
        <dbReference type="SAM" id="Phobius"/>
    </source>
</evidence>
<feature type="transmembrane region" description="Helical" evidence="1">
    <location>
        <begin position="53"/>
        <end position="71"/>
    </location>
</feature>
<organism evidence="2 3">
    <name type="scientific">Dyadobacter fermentans</name>
    <dbReference type="NCBI Taxonomy" id="94254"/>
    <lineage>
        <taxon>Bacteria</taxon>
        <taxon>Pseudomonadati</taxon>
        <taxon>Bacteroidota</taxon>
        <taxon>Cytophagia</taxon>
        <taxon>Cytophagales</taxon>
        <taxon>Spirosomataceae</taxon>
        <taxon>Dyadobacter</taxon>
    </lineage>
</organism>
<keyword evidence="1" id="KW-1133">Transmembrane helix</keyword>